<name>A0A077QGC9_XENBV</name>
<dbReference type="Proteomes" id="UP000028480">
    <property type="component" value="Unassembled WGS sequence"/>
</dbReference>
<dbReference type="AlphaFoldDB" id="A0A077QGC9"/>
<evidence type="ECO:0000313" key="1">
    <source>
        <dbReference type="EMBL" id="CDH32115.1"/>
    </source>
</evidence>
<dbReference type="HOGENOM" id="CLU_2940830_0_0_6"/>
<dbReference type="EMBL" id="CBTB010000098">
    <property type="protein sequence ID" value="CDH32115.1"/>
    <property type="molecule type" value="Genomic_DNA"/>
</dbReference>
<sequence length="60" mass="6859">MVITQSVQLFLVIDQIAKIGLSSLHMNDYIENLFIHKSQIYNLILILSRWVSSGARLRSA</sequence>
<organism evidence="1">
    <name type="scientific">Xenorhabdus bovienii str. Intermedium</name>
    <dbReference type="NCBI Taxonomy" id="1379677"/>
    <lineage>
        <taxon>Bacteria</taxon>
        <taxon>Pseudomonadati</taxon>
        <taxon>Pseudomonadota</taxon>
        <taxon>Gammaproteobacteria</taxon>
        <taxon>Enterobacterales</taxon>
        <taxon>Morganellaceae</taxon>
        <taxon>Xenorhabdus</taxon>
    </lineage>
</organism>
<protein>
    <submittedName>
        <fullName evidence="1">Uncharacterized protein</fullName>
    </submittedName>
</protein>
<comment type="caution">
    <text evidence="1">The sequence shown here is derived from an EMBL/GenBank/DDBJ whole genome shotgun (WGS) entry which is preliminary data.</text>
</comment>
<reference evidence="1" key="1">
    <citation type="submission" date="2013-07" db="EMBL/GenBank/DDBJ databases">
        <title>Sub-species coevolution in mutualistic symbiosis.</title>
        <authorList>
            <person name="Murfin K."/>
            <person name="Klassen J."/>
            <person name="Lee M."/>
            <person name="Forst S."/>
            <person name="Stock P."/>
            <person name="Goodrich-Blair H."/>
        </authorList>
    </citation>
    <scope>NUCLEOTIDE SEQUENCE [LARGE SCALE GENOMIC DNA]</scope>
    <source>
        <strain evidence="1">Intermedium</strain>
    </source>
</reference>
<gene>
    <name evidence="1" type="ORF">XBI1_1870081</name>
</gene>
<proteinExistence type="predicted"/>
<accession>A0A077QGC9</accession>